<feature type="transmembrane region" description="Helical" evidence="7">
    <location>
        <begin position="45"/>
        <end position="70"/>
    </location>
</feature>
<evidence type="ECO:0000313" key="9">
    <source>
        <dbReference type="EMBL" id="MCP3426883.1"/>
    </source>
</evidence>
<dbReference type="InterPro" id="IPR020846">
    <property type="entry name" value="MFS_dom"/>
</dbReference>
<dbReference type="InterPro" id="IPR050171">
    <property type="entry name" value="MFS_Transporters"/>
</dbReference>
<evidence type="ECO:0000256" key="4">
    <source>
        <dbReference type="ARBA" id="ARBA00022692"/>
    </source>
</evidence>
<dbReference type="PROSITE" id="PS50850">
    <property type="entry name" value="MFS"/>
    <property type="match status" value="1"/>
</dbReference>
<evidence type="ECO:0000256" key="5">
    <source>
        <dbReference type="ARBA" id="ARBA00022989"/>
    </source>
</evidence>
<protein>
    <submittedName>
        <fullName evidence="9">MFS transporter</fullName>
    </submittedName>
</protein>
<dbReference type="GO" id="GO:0022857">
    <property type="term" value="F:transmembrane transporter activity"/>
    <property type="evidence" value="ECO:0007669"/>
    <property type="project" value="InterPro"/>
</dbReference>
<name>A0A9X2HM60_9MICC</name>
<dbReference type="Pfam" id="PF07690">
    <property type="entry name" value="MFS_1"/>
    <property type="match status" value="1"/>
</dbReference>
<dbReference type="EMBL" id="JANAFB010000040">
    <property type="protein sequence ID" value="MCP3426883.1"/>
    <property type="molecule type" value="Genomic_DNA"/>
</dbReference>
<keyword evidence="5 7" id="KW-1133">Transmembrane helix</keyword>
<sequence length="401" mass="40512">MADPASRPLRPATGLSLAAISYVFAVVMMGTTIPTPLYPLYEEKFGFGSATTTILFAVYAGGVILSLVVFGRLSDALGRRPLLLAGVVFSLLSAALFTIGSPEGLLYVGRVLSGLAAGIFTSTGTVCVMENAPEGKGRLAGSLATASNIGGLGLGILMAGLVGAWAASPLLTPYVVHAVLLVVAGLALVAVRERVVPDRSKATVQRPRVPAESRGLFLASVIGAVTGFAICGVYSSVGPNVMGSVLGIHSPAVIGAVVFLVFGSSAVAQIALRGLPDRTLIVAGSFALVVAMALLATAILMASLTLLVASAVLGGVGQGLLFMTGMRAVTEATRPENRTEATTSYFIVGYLAISLPAIGTGELSEAVGLVPASLVFAAVVAAATLLGLVNARRFAPRASGS</sequence>
<keyword evidence="4 7" id="KW-0812">Transmembrane</keyword>
<keyword evidence="2" id="KW-0813">Transport</keyword>
<evidence type="ECO:0000256" key="3">
    <source>
        <dbReference type="ARBA" id="ARBA00022475"/>
    </source>
</evidence>
<evidence type="ECO:0000256" key="2">
    <source>
        <dbReference type="ARBA" id="ARBA00022448"/>
    </source>
</evidence>
<gene>
    <name evidence="9" type="ORF">NBM05_12925</name>
</gene>
<evidence type="ECO:0000313" key="10">
    <source>
        <dbReference type="Proteomes" id="UP001139502"/>
    </source>
</evidence>
<feature type="transmembrane region" description="Helical" evidence="7">
    <location>
        <begin position="12"/>
        <end position="33"/>
    </location>
</feature>
<feature type="transmembrane region" description="Helical" evidence="7">
    <location>
        <begin position="341"/>
        <end position="360"/>
    </location>
</feature>
<feature type="domain" description="Major facilitator superfamily (MFS) profile" evidence="8">
    <location>
        <begin position="14"/>
        <end position="395"/>
    </location>
</feature>
<keyword evidence="10" id="KW-1185">Reference proteome</keyword>
<dbReference type="AlphaFoldDB" id="A0A9X2HM60"/>
<comment type="caution">
    <text evidence="9">The sequence shown here is derived from an EMBL/GenBank/DDBJ whole genome shotgun (WGS) entry which is preliminary data.</text>
</comment>
<dbReference type="PANTHER" id="PTHR23517:SF13">
    <property type="entry name" value="MAJOR FACILITATOR SUPERFAMILY MFS_1"/>
    <property type="match status" value="1"/>
</dbReference>
<proteinExistence type="predicted"/>
<feature type="transmembrane region" description="Helical" evidence="7">
    <location>
        <begin position="107"/>
        <end position="128"/>
    </location>
</feature>
<organism evidence="9 10">
    <name type="scientific">Rothia santali</name>
    <dbReference type="NCBI Taxonomy" id="2949643"/>
    <lineage>
        <taxon>Bacteria</taxon>
        <taxon>Bacillati</taxon>
        <taxon>Actinomycetota</taxon>
        <taxon>Actinomycetes</taxon>
        <taxon>Micrococcales</taxon>
        <taxon>Micrococcaceae</taxon>
        <taxon>Rothia</taxon>
    </lineage>
</organism>
<dbReference type="InterPro" id="IPR011701">
    <property type="entry name" value="MFS"/>
</dbReference>
<dbReference type="Proteomes" id="UP001139502">
    <property type="component" value="Unassembled WGS sequence"/>
</dbReference>
<evidence type="ECO:0000259" key="8">
    <source>
        <dbReference type="PROSITE" id="PS50850"/>
    </source>
</evidence>
<dbReference type="GO" id="GO:0005886">
    <property type="term" value="C:plasma membrane"/>
    <property type="evidence" value="ECO:0007669"/>
    <property type="project" value="UniProtKB-SubCell"/>
</dbReference>
<feature type="transmembrane region" description="Helical" evidence="7">
    <location>
        <begin position="149"/>
        <end position="168"/>
    </location>
</feature>
<accession>A0A9X2HM60</accession>
<comment type="subcellular location">
    <subcellularLocation>
        <location evidence="1">Cell membrane</location>
        <topology evidence="1">Multi-pass membrane protein</topology>
    </subcellularLocation>
</comment>
<keyword evidence="3" id="KW-1003">Cell membrane</keyword>
<keyword evidence="6 7" id="KW-0472">Membrane</keyword>
<evidence type="ECO:0000256" key="7">
    <source>
        <dbReference type="SAM" id="Phobius"/>
    </source>
</evidence>
<reference evidence="9" key="1">
    <citation type="submission" date="2022-06" db="EMBL/GenBank/DDBJ databases">
        <title>Rothia sp. isolated from sandalwood seedling.</title>
        <authorList>
            <person name="Tuikhar N."/>
            <person name="Kirdat K."/>
            <person name="Thorat V."/>
            <person name="Swetha P."/>
            <person name="Padma S."/>
            <person name="Sundararaj R."/>
            <person name="Yadav A."/>
        </authorList>
    </citation>
    <scope>NUCLEOTIDE SEQUENCE</scope>
    <source>
        <strain evidence="9">AR01</strain>
    </source>
</reference>
<feature type="transmembrane region" description="Helical" evidence="7">
    <location>
        <begin position="216"/>
        <end position="236"/>
    </location>
</feature>
<feature type="transmembrane region" description="Helical" evidence="7">
    <location>
        <begin position="174"/>
        <end position="191"/>
    </location>
</feature>
<feature type="transmembrane region" description="Helical" evidence="7">
    <location>
        <begin position="248"/>
        <end position="268"/>
    </location>
</feature>
<dbReference type="Gene3D" id="1.20.1250.20">
    <property type="entry name" value="MFS general substrate transporter like domains"/>
    <property type="match status" value="1"/>
</dbReference>
<dbReference type="SUPFAM" id="SSF103473">
    <property type="entry name" value="MFS general substrate transporter"/>
    <property type="match status" value="1"/>
</dbReference>
<feature type="transmembrane region" description="Helical" evidence="7">
    <location>
        <begin position="366"/>
        <end position="389"/>
    </location>
</feature>
<feature type="transmembrane region" description="Helical" evidence="7">
    <location>
        <begin position="306"/>
        <end position="329"/>
    </location>
</feature>
<feature type="transmembrane region" description="Helical" evidence="7">
    <location>
        <begin position="280"/>
        <end position="300"/>
    </location>
</feature>
<dbReference type="InterPro" id="IPR036259">
    <property type="entry name" value="MFS_trans_sf"/>
</dbReference>
<evidence type="ECO:0000256" key="6">
    <source>
        <dbReference type="ARBA" id="ARBA00023136"/>
    </source>
</evidence>
<feature type="transmembrane region" description="Helical" evidence="7">
    <location>
        <begin position="82"/>
        <end position="101"/>
    </location>
</feature>
<dbReference type="PANTHER" id="PTHR23517">
    <property type="entry name" value="RESISTANCE PROTEIN MDTM, PUTATIVE-RELATED-RELATED"/>
    <property type="match status" value="1"/>
</dbReference>
<evidence type="ECO:0000256" key="1">
    <source>
        <dbReference type="ARBA" id="ARBA00004651"/>
    </source>
</evidence>
<dbReference type="RefSeq" id="WP_254168200.1">
    <property type="nucleotide sequence ID" value="NZ_JANAFB010000040.1"/>
</dbReference>